<feature type="region of interest" description="Disordered" evidence="2">
    <location>
        <begin position="93"/>
        <end position="114"/>
    </location>
</feature>
<accession>A0A7J6U9Z8</accession>
<evidence type="ECO:0000256" key="2">
    <source>
        <dbReference type="SAM" id="MobiDB-lite"/>
    </source>
</evidence>
<evidence type="ECO:0000313" key="4">
    <source>
        <dbReference type="Proteomes" id="UP000553632"/>
    </source>
</evidence>
<name>A0A7J6U9Z8_PEROL</name>
<protein>
    <submittedName>
        <fullName evidence="3">Uncharacterized protein</fullName>
    </submittedName>
</protein>
<dbReference type="EMBL" id="JABANO010005051">
    <property type="protein sequence ID" value="KAF4754162.1"/>
    <property type="molecule type" value="Genomic_DNA"/>
</dbReference>
<keyword evidence="1" id="KW-0175">Coiled coil</keyword>
<organism evidence="3 4">
    <name type="scientific">Perkinsus olseni</name>
    <name type="common">Perkinsus atlanticus</name>
    <dbReference type="NCBI Taxonomy" id="32597"/>
    <lineage>
        <taxon>Eukaryota</taxon>
        <taxon>Sar</taxon>
        <taxon>Alveolata</taxon>
        <taxon>Perkinsozoa</taxon>
        <taxon>Perkinsea</taxon>
        <taxon>Perkinsida</taxon>
        <taxon>Perkinsidae</taxon>
        <taxon>Perkinsus</taxon>
    </lineage>
</organism>
<reference evidence="3 4" key="1">
    <citation type="submission" date="2020-04" db="EMBL/GenBank/DDBJ databases">
        <title>Perkinsus olseni comparative genomics.</title>
        <authorList>
            <person name="Bogema D.R."/>
        </authorList>
    </citation>
    <scope>NUCLEOTIDE SEQUENCE [LARGE SCALE GENOMIC DNA]</scope>
    <source>
        <strain evidence="3 4">ATCC PRA-207</strain>
    </source>
</reference>
<sequence length="240" mass="25964">DMILACHSVTNLFEKEGTGREKQLVSEKRIRRLFNELASRRAEDGVSVVTEEDYKEGIQNNVDFLQTLGLLPSTTPSYSHNASVVPAAAGARPRAVSGGGGHLRRNASTQSVSATKEVSRAAYTELRRELVELEDVLRTYTLEQQRGQGSLEDDGVQTDVSKLSSLETPGGDGLQPFPTSSPPVYSTGASLLWCCAHPGNANKMPIDPDDVGLMDIPDEKDLTIHHTACRPTVDSTTVSQ</sequence>
<evidence type="ECO:0000313" key="3">
    <source>
        <dbReference type="EMBL" id="KAF4754162.1"/>
    </source>
</evidence>
<dbReference type="Proteomes" id="UP000553632">
    <property type="component" value="Unassembled WGS sequence"/>
</dbReference>
<feature type="non-terminal residue" evidence="3">
    <location>
        <position position="240"/>
    </location>
</feature>
<feature type="compositionally biased region" description="Polar residues" evidence="2">
    <location>
        <begin position="158"/>
        <end position="167"/>
    </location>
</feature>
<keyword evidence="4" id="KW-1185">Reference proteome</keyword>
<dbReference type="AlphaFoldDB" id="A0A7J6U9Z8"/>
<evidence type="ECO:0000256" key="1">
    <source>
        <dbReference type="SAM" id="Coils"/>
    </source>
</evidence>
<feature type="coiled-coil region" evidence="1">
    <location>
        <begin position="116"/>
        <end position="143"/>
    </location>
</feature>
<comment type="caution">
    <text evidence="3">The sequence shown here is derived from an EMBL/GenBank/DDBJ whole genome shotgun (WGS) entry which is preliminary data.</text>
</comment>
<gene>
    <name evidence="3" type="ORF">FOZ63_013995</name>
</gene>
<feature type="non-terminal residue" evidence="3">
    <location>
        <position position="1"/>
    </location>
</feature>
<feature type="region of interest" description="Disordered" evidence="2">
    <location>
        <begin position="147"/>
        <end position="181"/>
    </location>
</feature>
<proteinExistence type="predicted"/>